<dbReference type="AlphaFoldDB" id="A0A212RYP1"/>
<feature type="domain" description="Enoyl reductase (ER)" evidence="1">
    <location>
        <begin position="16"/>
        <end position="327"/>
    </location>
</feature>
<sequence length="329" mass="35751">MSDMPLQKAWTWERFGEPAALVLREKPVPIPGTGEILVNNMIAALNPVDWKIIAAGHTAWKPGHVPGVDGVGQVVAIGDGVHLPLGTRVAYHQSLARDGSFAEYTCISADSALLVPPGLSDELAATVPCPGLTAWQALQKVPPLPGRDVLITGAGGAVGHFLMQMALARSWRVWVTASPKRHPQLLSLGVSGCFDYHDDAWQRQLEDRLEPRRLFAIFDTTGGAYAASLAPMIGYNGHLVCIQDRIETQPLPPFTTSVSLHEVALNAVYEHGTAQDWQDWREAGHEVLQMVAIGRLRSPRILVMPFSGLSCALELSKSRKIEGKALVRF</sequence>
<dbReference type="SUPFAM" id="SSF51735">
    <property type="entry name" value="NAD(P)-binding Rossmann-fold domains"/>
    <property type="match status" value="1"/>
</dbReference>
<accession>A0A212RYP1</accession>
<gene>
    <name evidence="2" type="ORF">SAMN07250955_11739</name>
</gene>
<name>A0A212RYP1_9PROT</name>
<dbReference type="InterPro" id="IPR020843">
    <property type="entry name" value="ER"/>
</dbReference>
<evidence type="ECO:0000313" key="3">
    <source>
        <dbReference type="Proteomes" id="UP000197065"/>
    </source>
</evidence>
<reference evidence="2 3" key="1">
    <citation type="submission" date="2017-06" db="EMBL/GenBank/DDBJ databases">
        <authorList>
            <person name="Kim H.J."/>
            <person name="Triplett B.A."/>
        </authorList>
    </citation>
    <scope>NUCLEOTIDE SEQUENCE [LARGE SCALE GENOMIC DNA]</scope>
    <source>
        <strain evidence="2 3">B29T1</strain>
    </source>
</reference>
<dbReference type="SMART" id="SM00829">
    <property type="entry name" value="PKS_ER"/>
    <property type="match status" value="1"/>
</dbReference>
<dbReference type="SUPFAM" id="SSF50129">
    <property type="entry name" value="GroES-like"/>
    <property type="match status" value="1"/>
</dbReference>
<evidence type="ECO:0000259" key="1">
    <source>
        <dbReference type="SMART" id="SM00829"/>
    </source>
</evidence>
<dbReference type="PANTHER" id="PTHR43482:SF1">
    <property type="entry name" value="PROTEIN AST1-RELATED"/>
    <property type="match status" value="1"/>
</dbReference>
<dbReference type="EMBL" id="FYEH01000017">
    <property type="protein sequence ID" value="SNB77788.1"/>
    <property type="molecule type" value="Genomic_DNA"/>
</dbReference>
<organism evidence="2 3">
    <name type="scientific">Arboricoccus pini</name>
    <dbReference type="NCBI Taxonomy" id="1963835"/>
    <lineage>
        <taxon>Bacteria</taxon>
        <taxon>Pseudomonadati</taxon>
        <taxon>Pseudomonadota</taxon>
        <taxon>Alphaproteobacteria</taxon>
        <taxon>Geminicoccales</taxon>
        <taxon>Geminicoccaceae</taxon>
        <taxon>Arboricoccus</taxon>
    </lineage>
</organism>
<evidence type="ECO:0000313" key="2">
    <source>
        <dbReference type="EMBL" id="SNB77788.1"/>
    </source>
</evidence>
<dbReference type="PANTHER" id="PTHR43482">
    <property type="entry name" value="PROTEIN AST1-RELATED"/>
    <property type="match status" value="1"/>
</dbReference>
<dbReference type="Gene3D" id="3.90.180.10">
    <property type="entry name" value="Medium-chain alcohol dehydrogenases, catalytic domain"/>
    <property type="match status" value="1"/>
</dbReference>
<dbReference type="InterPro" id="IPR052585">
    <property type="entry name" value="Lipid_raft_assoc_Zn_ADH"/>
</dbReference>
<dbReference type="CDD" id="cd08271">
    <property type="entry name" value="MDR5"/>
    <property type="match status" value="1"/>
</dbReference>
<dbReference type="OrthoDB" id="9785812at2"/>
<dbReference type="Pfam" id="PF08240">
    <property type="entry name" value="ADH_N"/>
    <property type="match status" value="1"/>
</dbReference>
<keyword evidence="3" id="KW-1185">Reference proteome</keyword>
<dbReference type="InterPro" id="IPR011032">
    <property type="entry name" value="GroES-like_sf"/>
</dbReference>
<dbReference type="Gene3D" id="3.40.50.720">
    <property type="entry name" value="NAD(P)-binding Rossmann-like Domain"/>
    <property type="match status" value="1"/>
</dbReference>
<dbReference type="InterPro" id="IPR036291">
    <property type="entry name" value="NAD(P)-bd_dom_sf"/>
</dbReference>
<protein>
    <submittedName>
        <fullName evidence="2">NADPH:quinone reductase</fullName>
    </submittedName>
</protein>
<dbReference type="Proteomes" id="UP000197065">
    <property type="component" value="Unassembled WGS sequence"/>
</dbReference>
<proteinExistence type="predicted"/>
<dbReference type="GO" id="GO:0016491">
    <property type="term" value="F:oxidoreductase activity"/>
    <property type="evidence" value="ECO:0007669"/>
    <property type="project" value="InterPro"/>
</dbReference>
<dbReference type="InterPro" id="IPR013154">
    <property type="entry name" value="ADH-like_N"/>
</dbReference>